<feature type="signal peptide" evidence="3">
    <location>
        <begin position="1"/>
        <end position="18"/>
    </location>
</feature>
<proteinExistence type="predicted"/>
<organism evidence="4 5">
    <name type="scientific">Alcanivorax nanhaiticus</name>
    <dbReference type="NCBI Taxonomy" id="1177154"/>
    <lineage>
        <taxon>Bacteria</taxon>
        <taxon>Pseudomonadati</taxon>
        <taxon>Pseudomonadota</taxon>
        <taxon>Gammaproteobacteria</taxon>
        <taxon>Oceanospirillales</taxon>
        <taxon>Alcanivoracaceae</taxon>
        <taxon>Alcanivorax</taxon>
    </lineage>
</organism>
<evidence type="ECO:0000313" key="5">
    <source>
        <dbReference type="Proteomes" id="UP000029444"/>
    </source>
</evidence>
<evidence type="ECO:0000256" key="3">
    <source>
        <dbReference type="SAM" id="SignalP"/>
    </source>
</evidence>
<dbReference type="Gene3D" id="3.40.50.2300">
    <property type="match status" value="2"/>
</dbReference>
<dbReference type="STRING" id="1177154.Y5S_01375"/>
<dbReference type="CDD" id="cd06339">
    <property type="entry name" value="PBP1_YraM_LppC_lipoprotein-like"/>
    <property type="match status" value="1"/>
</dbReference>
<dbReference type="Gene3D" id="1.25.40.650">
    <property type="match status" value="1"/>
</dbReference>
<dbReference type="PATRIC" id="fig|1177154.3.peg.1400"/>
<dbReference type="Pfam" id="PF04348">
    <property type="entry name" value="LppC"/>
    <property type="match status" value="1"/>
</dbReference>
<evidence type="ECO:0000313" key="4">
    <source>
        <dbReference type="EMBL" id="KGD65482.1"/>
    </source>
</evidence>
<feature type="region of interest" description="Disordered" evidence="2">
    <location>
        <begin position="21"/>
        <end position="46"/>
    </location>
</feature>
<keyword evidence="3" id="KW-0732">Signal</keyword>
<evidence type="ECO:0000256" key="1">
    <source>
        <dbReference type="ARBA" id="ARBA00023136"/>
    </source>
</evidence>
<feature type="compositionally biased region" description="Low complexity" evidence="2">
    <location>
        <begin position="21"/>
        <end position="35"/>
    </location>
</feature>
<dbReference type="PANTHER" id="PTHR38038:SF1">
    <property type="entry name" value="PENICILLIN-BINDING PROTEIN ACTIVATOR LPOA"/>
    <property type="match status" value="1"/>
</dbReference>
<dbReference type="eggNOG" id="COG3107">
    <property type="taxonomic scope" value="Bacteria"/>
</dbReference>
<keyword evidence="1" id="KW-0472">Membrane</keyword>
<feature type="chain" id="PRO_5001918081" evidence="3">
    <location>
        <begin position="19"/>
        <end position="629"/>
    </location>
</feature>
<dbReference type="PANTHER" id="PTHR38038">
    <property type="entry name" value="PENICILLIN-BINDING PROTEIN ACTIVATOR LPOA"/>
    <property type="match status" value="1"/>
</dbReference>
<keyword evidence="4" id="KW-0449">Lipoprotein</keyword>
<comment type="caution">
    <text evidence="4">The sequence shown here is derived from an EMBL/GenBank/DDBJ whole genome shotgun (WGS) entry which is preliminary data.</text>
</comment>
<name>A0A095SLL9_9GAMM</name>
<keyword evidence="5" id="KW-1185">Reference proteome</keyword>
<dbReference type="PROSITE" id="PS51257">
    <property type="entry name" value="PROKAR_LIPOPROTEIN"/>
    <property type="match status" value="1"/>
</dbReference>
<dbReference type="InterPro" id="IPR028082">
    <property type="entry name" value="Peripla_BP_I"/>
</dbReference>
<reference evidence="4 5" key="1">
    <citation type="submission" date="2012-09" db="EMBL/GenBank/DDBJ databases">
        <title>Genome Sequence of alkane-degrading Bacterium Alcanivorax sp. 19-m-6.</title>
        <authorList>
            <person name="Lai Q."/>
            <person name="Shao Z."/>
        </authorList>
    </citation>
    <scope>NUCLEOTIDE SEQUENCE [LARGE SCALE GENOMIC DNA]</scope>
    <source>
        <strain evidence="4 5">19-m-6</strain>
    </source>
</reference>
<dbReference type="Proteomes" id="UP000029444">
    <property type="component" value="Unassembled WGS sequence"/>
</dbReference>
<sequence length="629" mass="69533">MDFKKAYWIALAATFALASCSTTPTSTSQPATLPAEQSAGMAAAPESLSAARSQLAAQMQSEQRIETTLSWANEYLQQQRPEDAEQLLGDLNPDTLSTETRFQWILLSGRAALSQQNATPAVELLAKYQDEILQYPVEQQAQLDLLRADALAMEGKLLDSLQQRVAAHPLLNDQDQDYNHGMIWQLLMQLSPQELANATQSSGGDLLGWLSLAQLYRDPIADLDAQVARLDQWSAKWRTHPAISDVPAMLDALKEAASNRPSQVAILLPTSGPLQNVGKTLQEGIMTAHYQQKQNSLAPTLRFYDSGPDNILAVYQQAINDGADFVLGPLSKEKAAAIAAQGTLPATTLALNYIESEQVPENFFQFGLAPEDEARQIAQQGAREGSTQAGILYPKGDWGERVAQAFADEWQNLHGTVTVSRAYQEGPEIGEIVEELLLVAQSEARGKEVSRFTNLDMDIQPRRRQDMDFLVLIANPNQGRQVKPALNFHYAKDLPVYSTSLIYSGESNPRRDQDLNGIRFVDMPWIIGDQNSDLHKVAAEQWPDGHGRYERLYAMGIDAYRLQSRLYLLNTLPSSELPGATGRLQMRDQQVVRKLDWAIFMRGEARSLPQVTNPANSLPVRSNAVSAAP</sequence>
<dbReference type="InterPro" id="IPR007443">
    <property type="entry name" value="LpoA"/>
</dbReference>
<accession>A0A095SLL9</accession>
<protein>
    <submittedName>
        <fullName evidence="4">Lipoprotein</fullName>
    </submittedName>
</protein>
<dbReference type="GO" id="GO:0031241">
    <property type="term" value="C:periplasmic side of cell outer membrane"/>
    <property type="evidence" value="ECO:0007669"/>
    <property type="project" value="TreeGrafter"/>
</dbReference>
<dbReference type="GO" id="GO:0009252">
    <property type="term" value="P:peptidoglycan biosynthetic process"/>
    <property type="evidence" value="ECO:0007669"/>
    <property type="project" value="TreeGrafter"/>
</dbReference>
<dbReference type="SUPFAM" id="SSF53822">
    <property type="entry name" value="Periplasmic binding protein-like I"/>
    <property type="match status" value="1"/>
</dbReference>
<gene>
    <name evidence="4" type="ORF">Y5S_01375</name>
</gene>
<dbReference type="EMBL" id="ARXV01000004">
    <property type="protein sequence ID" value="KGD65482.1"/>
    <property type="molecule type" value="Genomic_DNA"/>
</dbReference>
<dbReference type="RefSeq" id="WP_035231596.1">
    <property type="nucleotide sequence ID" value="NZ_ARXV01000004.1"/>
</dbReference>
<dbReference type="AlphaFoldDB" id="A0A095SLL9"/>
<evidence type="ECO:0000256" key="2">
    <source>
        <dbReference type="SAM" id="MobiDB-lite"/>
    </source>
</evidence>
<dbReference type="GO" id="GO:0030234">
    <property type="term" value="F:enzyme regulator activity"/>
    <property type="evidence" value="ECO:0007669"/>
    <property type="project" value="TreeGrafter"/>
</dbReference>
<dbReference type="OrthoDB" id="6708821at2"/>